<name>A0A6A5BKX3_NAEFO</name>
<evidence type="ECO:0000313" key="1">
    <source>
        <dbReference type="EMBL" id="KAF0978653.1"/>
    </source>
</evidence>
<protein>
    <recommendedName>
        <fullName evidence="3">Cleavage/polyadenylation specificity factor A subunit C-terminal domain-containing protein</fullName>
    </recommendedName>
</protein>
<dbReference type="InterPro" id="IPR009091">
    <property type="entry name" value="RCC1/BLIP-II"/>
</dbReference>
<comment type="caution">
    <text evidence="1">The sequence shown here is derived from an EMBL/GenBank/DDBJ whole genome shotgun (WGS) entry which is preliminary data.</text>
</comment>
<dbReference type="RefSeq" id="XP_044563366.1">
    <property type="nucleotide sequence ID" value="XM_044705671.1"/>
</dbReference>
<dbReference type="Proteomes" id="UP000444721">
    <property type="component" value="Unassembled WGS sequence"/>
</dbReference>
<gene>
    <name evidence="1" type="ORF">FDP41_002473</name>
</gene>
<organism evidence="1 2">
    <name type="scientific">Naegleria fowleri</name>
    <name type="common">Brain eating amoeba</name>
    <dbReference type="NCBI Taxonomy" id="5763"/>
    <lineage>
        <taxon>Eukaryota</taxon>
        <taxon>Discoba</taxon>
        <taxon>Heterolobosea</taxon>
        <taxon>Tetramitia</taxon>
        <taxon>Eutetramitia</taxon>
        <taxon>Vahlkampfiidae</taxon>
        <taxon>Naegleria</taxon>
    </lineage>
</organism>
<dbReference type="Gene3D" id="2.130.10.30">
    <property type="entry name" value="Regulator of chromosome condensation 1/beta-lactamase-inhibitor protein II"/>
    <property type="match status" value="1"/>
</dbReference>
<keyword evidence="2" id="KW-1185">Reference proteome</keyword>
<dbReference type="VEuPathDB" id="AmoebaDB:FDP41_002473"/>
<dbReference type="EMBL" id="VFQX01000029">
    <property type="protein sequence ID" value="KAF0978653.1"/>
    <property type="molecule type" value="Genomic_DNA"/>
</dbReference>
<dbReference type="AlphaFoldDB" id="A0A6A5BKX3"/>
<dbReference type="VEuPathDB" id="AmoebaDB:NfTy_041420"/>
<reference evidence="1 2" key="1">
    <citation type="journal article" date="2019" name="Sci. Rep.">
        <title>Nanopore sequencing improves the draft genome of the human pathogenic amoeba Naegleria fowleri.</title>
        <authorList>
            <person name="Liechti N."/>
            <person name="Schurch N."/>
            <person name="Bruggmann R."/>
            <person name="Wittwer M."/>
        </authorList>
    </citation>
    <scope>NUCLEOTIDE SEQUENCE [LARGE SCALE GENOMIC DNA]</scope>
    <source>
        <strain evidence="1 2">ATCC 30894</strain>
    </source>
</reference>
<proteinExistence type="predicted"/>
<dbReference type="SUPFAM" id="SSF50985">
    <property type="entry name" value="RCC1/BLIP-II"/>
    <property type="match status" value="1"/>
</dbReference>
<dbReference type="GeneID" id="68109691"/>
<sequence length="453" mass="51482">MAQQNHHTNTPLFFCNICDRSQQHKDNHDITGVPYKTVKLSLDSLVGSIKQVLTFPNKKLLIITDVGLLYAIVGGSITNTYKFDQNSSLDLKLVSPFDGSSPEWKAIQMAGYTEAVLIIAKSKSQSLLYGIGDNGYYRMTHFKAQNFRCDVPEIMFDPLHNLSERLLSKEDGEITHVGCCYSFSVCVLNGHDVHFTGQNWLSSSKNLVSGYHCWSHRSQTMKTRVVKLECGDFHVVLLHEDHSISVAGNNNNHQLTSTANFIGDDVFCTLDLNFLSAYDIFSGSNSMVYIKKDIHNTHKTFYFAGVATAQAFALSGNGTVDKINHGTEIEKVTLSGSNREFFDIQYTRDFCIIRYFDRPHLLFLYGRLYYGGHDIEHAMIDLSRIVPYDLYSKCVTNVDNFYRDIVQIRIQPIGFAVYCDFIKYSYSRMSQLLFKALNPENPNNHLFFDISIV</sequence>
<evidence type="ECO:0000313" key="2">
    <source>
        <dbReference type="Proteomes" id="UP000444721"/>
    </source>
</evidence>
<dbReference type="OrthoDB" id="10464815at2759"/>
<dbReference type="VEuPathDB" id="AmoebaDB:NF0006280"/>
<evidence type="ECO:0008006" key="3">
    <source>
        <dbReference type="Google" id="ProtNLM"/>
    </source>
</evidence>
<accession>A0A6A5BKX3</accession>